<feature type="transmembrane region" description="Helical" evidence="12">
    <location>
        <begin position="131"/>
        <end position="150"/>
    </location>
</feature>
<dbReference type="EMBL" id="CM026424">
    <property type="protein sequence ID" value="KAG0578735.1"/>
    <property type="molecule type" value="Genomic_DNA"/>
</dbReference>
<dbReference type="OrthoDB" id="10265393at2759"/>
<evidence type="ECO:0000256" key="6">
    <source>
        <dbReference type="ARBA" id="ARBA00022824"/>
    </source>
</evidence>
<dbReference type="PANTHER" id="PTHR15362">
    <property type="entry name" value="PHOSPHATIDYLINOSITOL SYNTHASE"/>
    <property type="match status" value="1"/>
</dbReference>
<keyword evidence="15" id="KW-1185">Reference proteome</keyword>
<evidence type="ECO:0000256" key="11">
    <source>
        <dbReference type="ARBA" id="ARBA00023264"/>
    </source>
</evidence>
<keyword evidence="8 12" id="KW-0443">Lipid metabolism</keyword>
<dbReference type="Proteomes" id="UP000822688">
    <property type="component" value="Chromosome 4"/>
</dbReference>
<keyword evidence="9 12" id="KW-0472">Membrane</keyword>
<feature type="transmembrane region" description="Helical" evidence="12">
    <location>
        <begin position="389"/>
        <end position="408"/>
    </location>
</feature>
<evidence type="ECO:0000313" key="15">
    <source>
        <dbReference type="Proteomes" id="UP000822688"/>
    </source>
</evidence>
<keyword evidence="7 12" id="KW-1133">Transmembrane helix</keyword>
<gene>
    <name evidence="14" type="ORF">KC19_4G046300</name>
</gene>
<comment type="caution">
    <text evidence="14">The sequence shown here is derived from an EMBL/GenBank/DDBJ whole genome shotgun (WGS) entry which is preliminary data.</text>
</comment>
<evidence type="ECO:0000256" key="1">
    <source>
        <dbReference type="ARBA" id="ARBA00004477"/>
    </source>
</evidence>
<dbReference type="GO" id="GO:0106245">
    <property type="term" value="F:L-serine-phosphatidylethanolamine phosphatidyltransferase activity"/>
    <property type="evidence" value="ECO:0007669"/>
    <property type="project" value="InterPro"/>
</dbReference>
<reference evidence="14" key="1">
    <citation type="submission" date="2020-06" db="EMBL/GenBank/DDBJ databases">
        <title>WGS assembly of Ceratodon purpureus strain R40.</title>
        <authorList>
            <person name="Carey S.B."/>
            <person name="Jenkins J."/>
            <person name="Shu S."/>
            <person name="Lovell J.T."/>
            <person name="Sreedasyam A."/>
            <person name="Maumus F."/>
            <person name="Tiley G.P."/>
            <person name="Fernandez-Pozo N."/>
            <person name="Barry K."/>
            <person name="Chen C."/>
            <person name="Wang M."/>
            <person name="Lipzen A."/>
            <person name="Daum C."/>
            <person name="Saski C.A."/>
            <person name="Payton A.C."/>
            <person name="Mcbreen J.C."/>
            <person name="Conrad R.E."/>
            <person name="Kollar L.M."/>
            <person name="Olsson S."/>
            <person name="Huttunen S."/>
            <person name="Landis J.B."/>
            <person name="Wickett N.J."/>
            <person name="Johnson M.G."/>
            <person name="Rensing S.A."/>
            <person name="Grimwood J."/>
            <person name="Schmutz J."/>
            <person name="Mcdaniel S.F."/>
        </authorList>
    </citation>
    <scope>NUCLEOTIDE SEQUENCE</scope>
    <source>
        <strain evidence="14">R40</strain>
    </source>
</reference>
<dbReference type="InterPro" id="IPR004277">
    <property type="entry name" value="PSS"/>
</dbReference>
<dbReference type="PANTHER" id="PTHR15362:SF7">
    <property type="entry name" value="PHOSPHATIDYLSERINE SYNTHASE 2"/>
    <property type="match status" value="1"/>
</dbReference>
<feature type="transmembrane region" description="Helical" evidence="12">
    <location>
        <begin position="101"/>
        <end position="119"/>
    </location>
</feature>
<feature type="compositionally biased region" description="Basic and acidic residues" evidence="13">
    <location>
        <begin position="1"/>
        <end position="30"/>
    </location>
</feature>
<evidence type="ECO:0000256" key="4">
    <source>
        <dbReference type="ARBA" id="ARBA00022679"/>
    </source>
</evidence>
<keyword evidence="11 12" id="KW-1208">Phospholipid metabolism</keyword>
<evidence type="ECO:0000313" key="14">
    <source>
        <dbReference type="EMBL" id="KAG0578735.1"/>
    </source>
</evidence>
<evidence type="ECO:0000256" key="3">
    <source>
        <dbReference type="ARBA" id="ARBA00022516"/>
    </source>
</evidence>
<dbReference type="GO" id="GO:0005789">
    <property type="term" value="C:endoplasmic reticulum membrane"/>
    <property type="evidence" value="ECO:0007669"/>
    <property type="project" value="UniProtKB-SubCell"/>
</dbReference>
<dbReference type="Pfam" id="PF03034">
    <property type="entry name" value="PSS"/>
    <property type="match status" value="1"/>
</dbReference>
<feature type="region of interest" description="Disordered" evidence="13">
    <location>
        <begin position="1"/>
        <end position="40"/>
    </location>
</feature>
<feature type="transmembrane region" description="Helical" evidence="12">
    <location>
        <begin position="323"/>
        <end position="346"/>
    </location>
</feature>
<dbReference type="EC" id="2.7.8.8" evidence="12"/>
<comment type="function">
    <text evidence="12">Catalyzes a base-exchange reaction in which the polar head group of phosphatidylethanolamine (PE) is replaced by L-serine.</text>
</comment>
<comment type="subcellular location">
    <subcellularLocation>
        <location evidence="1 12">Endoplasmic reticulum membrane</location>
        <topology evidence="1 12">Multi-pass membrane protein</topology>
    </subcellularLocation>
</comment>
<evidence type="ECO:0000256" key="10">
    <source>
        <dbReference type="ARBA" id="ARBA00023209"/>
    </source>
</evidence>
<evidence type="ECO:0000256" key="9">
    <source>
        <dbReference type="ARBA" id="ARBA00023136"/>
    </source>
</evidence>
<keyword evidence="4 12" id="KW-0808">Transferase</keyword>
<evidence type="ECO:0000256" key="5">
    <source>
        <dbReference type="ARBA" id="ARBA00022692"/>
    </source>
</evidence>
<comment type="pathway">
    <text evidence="2">Lipid metabolism.</text>
</comment>
<dbReference type="GO" id="GO:0003882">
    <property type="term" value="F:CDP-diacylglycerol-serine O-phosphatidyltransferase activity"/>
    <property type="evidence" value="ECO:0007669"/>
    <property type="project" value="UniProtKB-UniRule"/>
</dbReference>
<proteinExistence type="inferred from homology"/>
<organism evidence="14 15">
    <name type="scientific">Ceratodon purpureus</name>
    <name type="common">Fire moss</name>
    <name type="synonym">Dicranum purpureum</name>
    <dbReference type="NCBI Taxonomy" id="3225"/>
    <lineage>
        <taxon>Eukaryota</taxon>
        <taxon>Viridiplantae</taxon>
        <taxon>Streptophyta</taxon>
        <taxon>Embryophyta</taxon>
        <taxon>Bryophyta</taxon>
        <taxon>Bryophytina</taxon>
        <taxon>Bryopsida</taxon>
        <taxon>Dicranidae</taxon>
        <taxon>Pseudoditrichales</taxon>
        <taxon>Ditrichaceae</taxon>
        <taxon>Ceratodon</taxon>
    </lineage>
</organism>
<comment type="caution">
    <text evidence="12">Lacks conserved residue(s) required for the propagation of feature annotation.</text>
</comment>
<name>A0A8T0I6W8_CERPU</name>
<comment type="pathway">
    <text evidence="12">Phospholipid metabolism; phosphatidylethanolamine biosynthesis; phosphatidylethanolamine from CDP-diacylglycerol: step 1/2.</text>
</comment>
<feature type="transmembrane region" description="Helical" evidence="12">
    <location>
        <begin position="69"/>
        <end position="89"/>
    </location>
</feature>
<dbReference type="AlphaFoldDB" id="A0A8T0I6W8"/>
<evidence type="ECO:0000256" key="12">
    <source>
        <dbReference type="RuleBase" id="RU368094"/>
    </source>
</evidence>
<sequence length="461" mass="52872">MSSRGGEKGASGREEGAVKDWKYGGDEKHRLSGGGGGADLVRTESENKVQSILRDVDPWTAWMYKPHTLVVTLFGAALVVWASGALQAEDQNLDPAAHTKRGVWAVIAVFLGYCLLQAPPTILVRPHPACWRFVHGMAVVYLTFLTYLLFQSRDGARQFLKNLHPDLGVELNERSYGTDCRIYTPEKSNKFSNVYDTLFDEYVIAHTIGWWCKAIMIRNQPFLWFLSITFEFCERSFIHMLPNFNECWWDSFVLDVLICNWFGIWAGMKTVRYFDGKTYNWVGVSQQKSFYDKARRTLGQFTPAFWDKDEWNALDGPWRFLEVLACGLVILSVEVMGFFLKFILWMPPLNPLNSYRLAVWWLIANPAIREYHNFLQSGGFLGSKKLGAFCWLGISISIMEALICVKFGRGLFPAPVPPHVIWFWSIVILGLVLFLCTWTYRNYKARKETILKPDVSTKKLS</sequence>
<keyword evidence="5 12" id="KW-0812">Transmembrane</keyword>
<accession>A0A8T0I6W8</accession>
<keyword evidence="6 12" id="KW-0256">Endoplasmic reticulum</keyword>
<keyword evidence="10 12" id="KW-0594">Phospholipid biosynthesis</keyword>
<comment type="catalytic activity">
    <reaction evidence="12">
        <text>a CDP-1,2-diacyl-sn-glycerol + L-serine = a 1,2-diacyl-sn-glycero-3-phospho-L-serine + CMP + H(+)</text>
        <dbReference type="Rhea" id="RHEA:16913"/>
        <dbReference type="ChEBI" id="CHEBI:15378"/>
        <dbReference type="ChEBI" id="CHEBI:33384"/>
        <dbReference type="ChEBI" id="CHEBI:57262"/>
        <dbReference type="ChEBI" id="CHEBI:58332"/>
        <dbReference type="ChEBI" id="CHEBI:60377"/>
        <dbReference type="EC" id="2.7.8.8"/>
    </reaction>
</comment>
<feature type="transmembrane region" description="Helical" evidence="12">
    <location>
        <begin position="420"/>
        <end position="440"/>
    </location>
</feature>
<keyword evidence="3 12" id="KW-0444">Lipid biosynthesis</keyword>
<comment type="similarity">
    <text evidence="12">Belongs to the CDP-alcohol phosphatidyltransferase class-I family.</text>
</comment>
<evidence type="ECO:0000256" key="13">
    <source>
        <dbReference type="SAM" id="MobiDB-lite"/>
    </source>
</evidence>
<evidence type="ECO:0000256" key="7">
    <source>
        <dbReference type="ARBA" id="ARBA00022989"/>
    </source>
</evidence>
<protein>
    <recommendedName>
        <fullName evidence="12">CDP-diacylglycerol--serine O-phosphatidyltransferase</fullName>
        <ecNumber evidence="12">2.7.8.8</ecNumber>
    </recommendedName>
    <alternativeName>
        <fullName evidence="12">Phosphatidylserine synthase</fullName>
    </alternativeName>
</protein>
<evidence type="ECO:0000256" key="8">
    <source>
        <dbReference type="ARBA" id="ARBA00023098"/>
    </source>
</evidence>
<dbReference type="GO" id="GO:0006659">
    <property type="term" value="P:phosphatidylserine biosynthetic process"/>
    <property type="evidence" value="ECO:0007669"/>
    <property type="project" value="UniProtKB-UniRule"/>
</dbReference>
<evidence type="ECO:0000256" key="2">
    <source>
        <dbReference type="ARBA" id="ARBA00005189"/>
    </source>
</evidence>